<reference evidence="2 3" key="1">
    <citation type="submission" date="2018-07" db="EMBL/GenBank/DDBJ databases">
        <title>Bacillus sp. YLB-04 draft genome sequence.</title>
        <authorList>
            <person name="Yu L."/>
            <person name="Tang X."/>
        </authorList>
    </citation>
    <scope>NUCLEOTIDE SEQUENCE [LARGE SCALE GENOMIC DNA]</scope>
    <source>
        <strain evidence="2 3">YLB-04</strain>
    </source>
</reference>
<dbReference type="SUPFAM" id="SSF55729">
    <property type="entry name" value="Acyl-CoA N-acyltransferases (Nat)"/>
    <property type="match status" value="1"/>
</dbReference>
<dbReference type="GO" id="GO:0016747">
    <property type="term" value="F:acyltransferase activity, transferring groups other than amino-acyl groups"/>
    <property type="evidence" value="ECO:0007669"/>
    <property type="project" value="InterPro"/>
</dbReference>
<dbReference type="AlphaFoldDB" id="A0A3D8GPL1"/>
<dbReference type="Pfam" id="PF13508">
    <property type="entry name" value="Acetyltransf_7"/>
    <property type="match status" value="1"/>
</dbReference>
<dbReference type="InterPro" id="IPR000182">
    <property type="entry name" value="GNAT_dom"/>
</dbReference>
<dbReference type="OrthoDB" id="9127144at2"/>
<dbReference type="Proteomes" id="UP000257144">
    <property type="component" value="Unassembled WGS sequence"/>
</dbReference>
<dbReference type="Gene3D" id="3.40.630.30">
    <property type="match status" value="1"/>
</dbReference>
<dbReference type="InterPro" id="IPR016181">
    <property type="entry name" value="Acyl_CoA_acyltransferase"/>
</dbReference>
<protein>
    <recommendedName>
        <fullName evidence="1">N-acetyltransferase domain-containing protein</fullName>
    </recommendedName>
</protein>
<evidence type="ECO:0000259" key="1">
    <source>
        <dbReference type="PROSITE" id="PS51186"/>
    </source>
</evidence>
<comment type="caution">
    <text evidence="2">The sequence shown here is derived from an EMBL/GenBank/DDBJ whole genome shotgun (WGS) entry which is preliminary data.</text>
</comment>
<dbReference type="EMBL" id="QNQT01000007">
    <property type="protein sequence ID" value="RDU36006.1"/>
    <property type="molecule type" value="Genomic_DNA"/>
</dbReference>
<keyword evidence="3" id="KW-1185">Reference proteome</keyword>
<dbReference type="CDD" id="cd04301">
    <property type="entry name" value="NAT_SF"/>
    <property type="match status" value="1"/>
</dbReference>
<name>A0A3D8GPL1_9BACI</name>
<gene>
    <name evidence="2" type="ORF">DRW41_15570</name>
</gene>
<accession>A0A3D8GPL1</accession>
<organism evidence="2 3">
    <name type="scientific">Neobacillus piezotolerans</name>
    <dbReference type="NCBI Taxonomy" id="2259171"/>
    <lineage>
        <taxon>Bacteria</taxon>
        <taxon>Bacillati</taxon>
        <taxon>Bacillota</taxon>
        <taxon>Bacilli</taxon>
        <taxon>Bacillales</taxon>
        <taxon>Bacillaceae</taxon>
        <taxon>Neobacillus</taxon>
    </lineage>
</organism>
<dbReference type="RefSeq" id="WP_115452935.1">
    <property type="nucleotide sequence ID" value="NZ_QNQT01000007.1"/>
</dbReference>
<sequence length="207" mass="23962">MNEIKLIEGNLDDLRLIYGLFQRDFAPEELKDFGQLERLVAMGKYKLLLAYHKHFEELIGYSCIYEIEEINALWLDYIAVDIKFRNSGYGSALFNSIASYKQEDDFLGVFLEVEIPGEEDEAEQEIQKRRIRFYEKNGAARVGIDYELPTKDGSLPMYLYFRAVGNQSMLTEAKIRQAITSAMAYIHTDIPHTNDIIRKVVKTIKQG</sequence>
<feature type="domain" description="N-acetyltransferase" evidence="1">
    <location>
        <begin position="4"/>
        <end position="162"/>
    </location>
</feature>
<evidence type="ECO:0000313" key="2">
    <source>
        <dbReference type="EMBL" id="RDU36006.1"/>
    </source>
</evidence>
<dbReference type="PROSITE" id="PS51186">
    <property type="entry name" value="GNAT"/>
    <property type="match status" value="1"/>
</dbReference>
<evidence type="ECO:0000313" key="3">
    <source>
        <dbReference type="Proteomes" id="UP000257144"/>
    </source>
</evidence>
<proteinExistence type="predicted"/>